<evidence type="ECO:0000313" key="3">
    <source>
        <dbReference type="Proteomes" id="UP000087171"/>
    </source>
</evidence>
<dbReference type="RefSeq" id="XP_012567264.1">
    <property type="nucleotide sequence ID" value="XM_012711810.1"/>
</dbReference>
<feature type="domain" description="DNA helicase Pif1-like DEAD-box helicase" evidence="2">
    <location>
        <begin position="1"/>
        <end position="108"/>
    </location>
</feature>
<keyword evidence="1" id="KW-0234">DNA repair</keyword>
<dbReference type="PANTHER" id="PTHR10492">
    <property type="match status" value="1"/>
</dbReference>
<comment type="cofactor">
    <cofactor evidence="1">
        <name>Mg(2+)</name>
        <dbReference type="ChEBI" id="CHEBI:18420"/>
    </cofactor>
</comment>
<keyword evidence="1" id="KW-0547">Nucleotide-binding</keyword>
<dbReference type="KEGG" id="cam:105851210"/>
<reference evidence="4" key="1">
    <citation type="submission" date="2025-08" db="UniProtKB">
        <authorList>
            <consortium name="RefSeq"/>
        </authorList>
    </citation>
    <scope>IDENTIFICATION</scope>
    <source>
        <tissue evidence="4">Etiolated seedlings</tissue>
    </source>
</reference>
<keyword evidence="1" id="KW-0067">ATP-binding</keyword>
<comment type="catalytic activity">
    <reaction evidence="1">
        <text>ATP + H2O = ADP + phosphate + H(+)</text>
        <dbReference type="Rhea" id="RHEA:13065"/>
        <dbReference type="ChEBI" id="CHEBI:15377"/>
        <dbReference type="ChEBI" id="CHEBI:15378"/>
        <dbReference type="ChEBI" id="CHEBI:30616"/>
        <dbReference type="ChEBI" id="CHEBI:43474"/>
        <dbReference type="ChEBI" id="CHEBI:456216"/>
        <dbReference type="EC" id="5.6.2.3"/>
    </reaction>
</comment>
<protein>
    <recommendedName>
        <fullName evidence="1">ATP-dependent DNA helicase</fullName>
        <ecNumber evidence="1">5.6.2.3</ecNumber>
    </recommendedName>
</protein>
<dbReference type="GO" id="GO:0043139">
    <property type="term" value="F:5'-3' DNA helicase activity"/>
    <property type="evidence" value="ECO:0007669"/>
    <property type="project" value="UniProtKB-EC"/>
</dbReference>
<dbReference type="PANTHER" id="PTHR10492:SF101">
    <property type="entry name" value="ATP-DEPENDENT DNA HELICASE"/>
    <property type="match status" value="1"/>
</dbReference>
<sequence>MAKKYCFEVVDRSFCDIMKGIKEDYNLKPFGGITIVLDGDFRQNLPVVRKGDMHDMIQACIQNSYIWKSCEVHLLHKNMCLQSNKLDSISKYAMRKFAYWIVDVGDGKQCPNIGDIRESWIFIEQNLMLPKSNDGILVDTIYPNLNSHIRDRSYLVS</sequence>
<dbReference type="AlphaFoldDB" id="A0A1S3DVR3"/>
<keyword evidence="1" id="KW-0347">Helicase</keyword>
<keyword evidence="1" id="KW-0227">DNA damage</keyword>
<keyword evidence="3" id="KW-1185">Reference proteome</keyword>
<dbReference type="OrthoDB" id="1709335at2759"/>
<evidence type="ECO:0000256" key="1">
    <source>
        <dbReference type="RuleBase" id="RU363044"/>
    </source>
</evidence>
<gene>
    <name evidence="4" type="primary">LOC105851210</name>
</gene>
<keyword evidence="1" id="KW-0378">Hydrolase</keyword>
<accession>A0A1S3DVR3</accession>
<dbReference type="Pfam" id="PF05970">
    <property type="entry name" value="PIF1"/>
    <property type="match status" value="1"/>
</dbReference>
<organism evidence="3 4">
    <name type="scientific">Cicer arietinum</name>
    <name type="common">Chickpea</name>
    <name type="synonym">Garbanzo</name>
    <dbReference type="NCBI Taxonomy" id="3827"/>
    <lineage>
        <taxon>Eukaryota</taxon>
        <taxon>Viridiplantae</taxon>
        <taxon>Streptophyta</taxon>
        <taxon>Embryophyta</taxon>
        <taxon>Tracheophyta</taxon>
        <taxon>Spermatophyta</taxon>
        <taxon>Magnoliopsida</taxon>
        <taxon>eudicotyledons</taxon>
        <taxon>Gunneridae</taxon>
        <taxon>Pentapetalae</taxon>
        <taxon>rosids</taxon>
        <taxon>fabids</taxon>
        <taxon>Fabales</taxon>
        <taxon>Fabaceae</taxon>
        <taxon>Papilionoideae</taxon>
        <taxon>50 kb inversion clade</taxon>
        <taxon>NPAAA clade</taxon>
        <taxon>Hologalegina</taxon>
        <taxon>IRL clade</taxon>
        <taxon>Cicereae</taxon>
        <taxon>Cicer</taxon>
    </lineage>
</organism>
<evidence type="ECO:0000313" key="4">
    <source>
        <dbReference type="RefSeq" id="XP_012567264.1"/>
    </source>
</evidence>
<dbReference type="GO" id="GO:0006281">
    <property type="term" value="P:DNA repair"/>
    <property type="evidence" value="ECO:0007669"/>
    <property type="project" value="UniProtKB-KW"/>
</dbReference>
<dbReference type="GO" id="GO:0005524">
    <property type="term" value="F:ATP binding"/>
    <property type="evidence" value="ECO:0007669"/>
    <property type="project" value="UniProtKB-KW"/>
</dbReference>
<dbReference type="GO" id="GO:0016887">
    <property type="term" value="F:ATP hydrolysis activity"/>
    <property type="evidence" value="ECO:0007669"/>
    <property type="project" value="RHEA"/>
</dbReference>
<dbReference type="EC" id="5.6.2.3" evidence="1"/>
<dbReference type="GeneID" id="105851210"/>
<proteinExistence type="inferred from homology"/>
<name>A0A1S3DVR3_CICAR</name>
<dbReference type="GO" id="GO:0000723">
    <property type="term" value="P:telomere maintenance"/>
    <property type="evidence" value="ECO:0007669"/>
    <property type="project" value="InterPro"/>
</dbReference>
<dbReference type="InterPro" id="IPR010285">
    <property type="entry name" value="DNA_helicase_pif1-like_DEAD"/>
</dbReference>
<keyword evidence="1" id="KW-0233">DNA recombination</keyword>
<comment type="similarity">
    <text evidence="1">Belongs to the helicase family.</text>
</comment>
<dbReference type="GO" id="GO:0006310">
    <property type="term" value="P:DNA recombination"/>
    <property type="evidence" value="ECO:0007669"/>
    <property type="project" value="UniProtKB-KW"/>
</dbReference>
<dbReference type="Proteomes" id="UP000087171">
    <property type="component" value="Unplaced"/>
</dbReference>
<dbReference type="STRING" id="3827.A0A1S3DVR3"/>
<evidence type="ECO:0000259" key="2">
    <source>
        <dbReference type="Pfam" id="PF05970"/>
    </source>
</evidence>